<dbReference type="InterPro" id="IPR047110">
    <property type="entry name" value="GABD/Sad-like"/>
</dbReference>
<dbReference type="Proteomes" id="UP000050454">
    <property type="component" value="Unassembled WGS sequence"/>
</dbReference>
<dbReference type="PATRIC" id="fig|1605367.3.peg.2819"/>
<gene>
    <name evidence="5" type="ORF">AFM12_07235</name>
</gene>
<keyword evidence="2" id="KW-0521">NADP</keyword>
<dbReference type="FunFam" id="3.40.309.10:FF:000009">
    <property type="entry name" value="Aldehyde dehydrogenase A"/>
    <property type="match status" value="1"/>
</dbReference>
<evidence type="ECO:0000313" key="5">
    <source>
        <dbReference type="EMBL" id="KPM48420.1"/>
    </source>
</evidence>
<evidence type="ECO:0000256" key="3">
    <source>
        <dbReference type="ARBA" id="ARBA00023002"/>
    </source>
</evidence>
<dbReference type="Gene3D" id="3.40.605.10">
    <property type="entry name" value="Aldehyde Dehydrogenase, Chain A, domain 1"/>
    <property type="match status" value="1"/>
</dbReference>
<organism evidence="5 6">
    <name type="scientific">Jiulongibacter sediminis</name>
    <dbReference type="NCBI Taxonomy" id="1605367"/>
    <lineage>
        <taxon>Bacteria</taxon>
        <taxon>Pseudomonadati</taxon>
        <taxon>Bacteroidota</taxon>
        <taxon>Cytophagia</taxon>
        <taxon>Cytophagales</taxon>
        <taxon>Leadbetterellaceae</taxon>
        <taxon>Jiulongibacter</taxon>
    </lineage>
</organism>
<dbReference type="AlphaFoldDB" id="A0A0N8H9V4"/>
<dbReference type="FunFam" id="3.40.605.10:FF:000012">
    <property type="entry name" value="NAD-dependent succinate-semialdehyde dehydrogenase"/>
    <property type="match status" value="1"/>
</dbReference>
<keyword evidence="6" id="KW-1185">Reference proteome</keyword>
<evidence type="ECO:0000313" key="6">
    <source>
        <dbReference type="Proteomes" id="UP000050454"/>
    </source>
</evidence>
<dbReference type="InterPro" id="IPR044148">
    <property type="entry name" value="ALDH_GabD1-like"/>
</dbReference>
<dbReference type="PROSITE" id="PS00070">
    <property type="entry name" value="ALDEHYDE_DEHYDR_CYS"/>
    <property type="match status" value="1"/>
</dbReference>
<dbReference type="EMBL" id="LGTQ01000006">
    <property type="protein sequence ID" value="KPM48420.1"/>
    <property type="molecule type" value="Genomic_DNA"/>
</dbReference>
<accession>A0A0N8H9V4</accession>
<sequence>MTIESVNPANNKKLQEYTLLTDEQAERKLKQSEQVYKIWRKTGFSERSKLMLKAADVLNTNKEKYALMMTREMGKTLASSRAEVEKCAWVCRYYAENAETFLHDEKIQTDASRSYVSYQPLGVILAVMPWNFPFWQVFRFAAPALMAGNAAVLKHASNVPGSAALIQEVFDEAGFPKGLFTNLWISSKQVEKLIENPIIKAVTLTGSEKAGASVAAKAAQHIKKAVLELGGSDAYIILEDADLDLAAKQCTESRLLNTGQSCIGAKRFIVLDEVYEEFLLKFIEQMLESVTGDPEKEETTMGPMARTDLRDELHEQVMKSVEKGAEIQIGGEIQDLTGAYYPATILTNVKPGMPAYEEELFGPVASVIKVKDEAEAIQVANDSKFGLGSGVFTKDLSRGERIARYELEAGSSFVNQYVKSDPRLPFGGIKTSGFGRELSHHGILEFVNTKTIYIA</sequence>
<feature type="domain" description="Aldehyde dehydrogenase" evidence="4">
    <location>
        <begin position="2"/>
        <end position="452"/>
    </location>
</feature>
<keyword evidence="3" id="KW-0560">Oxidoreductase</keyword>
<dbReference type="GO" id="GO:0004777">
    <property type="term" value="F:succinate-semialdehyde dehydrogenase (NAD+) activity"/>
    <property type="evidence" value="ECO:0007669"/>
    <property type="project" value="TreeGrafter"/>
</dbReference>
<evidence type="ECO:0000256" key="2">
    <source>
        <dbReference type="ARBA" id="ARBA00022857"/>
    </source>
</evidence>
<proteinExistence type="inferred from homology"/>
<dbReference type="SUPFAM" id="SSF53720">
    <property type="entry name" value="ALDH-like"/>
    <property type="match status" value="1"/>
</dbReference>
<reference evidence="5 6" key="1">
    <citation type="submission" date="2015-07" db="EMBL/GenBank/DDBJ databases">
        <title>The draft genome sequence of Leadbetterella sp. JN14-9.</title>
        <authorList>
            <person name="Liu Y."/>
            <person name="Du J."/>
            <person name="Shao Z."/>
        </authorList>
    </citation>
    <scope>NUCLEOTIDE SEQUENCE [LARGE SCALE GENOMIC DNA]</scope>
    <source>
        <strain evidence="5 6">JN14-9</strain>
    </source>
</reference>
<evidence type="ECO:0000256" key="1">
    <source>
        <dbReference type="ARBA" id="ARBA00009986"/>
    </source>
</evidence>
<dbReference type="InterPro" id="IPR015590">
    <property type="entry name" value="Aldehyde_DH_dom"/>
</dbReference>
<dbReference type="RefSeq" id="WP_055145965.1">
    <property type="nucleotide sequence ID" value="NZ_JXSZ01000006.1"/>
</dbReference>
<comment type="similarity">
    <text evidence="1">Belongs to the aldehyde dehydrogenase family.</text>
</comment>
<dbReference type="PANTHER" id="PTHR43217:SF1">
    <property type="entry name" value="SUCCINATE SEMIALDEHYDE DEHYDROGENASE [NAD(P)+] SAD"/>
    <property type="match status" value="1"/>
</dbReference>
<protein>
    <submittedName>
        <fullName evidence="5">Succinate-semialdehyde dehydrogenase</fullName>
    </submittedName>
</protein>
<dbReference type="GO" id="GO:0004030">
    <property type="term" value="F:aldehyde dehydrogenase [NAD(P)+] activity"/>
    <property type="evidence" value="ECO:0007669"/>
    <property type="project" value="InterPro"/>
</dbReference>
<dbReference type="InterPro" id="IPR016163">
    <property type="entry name" value="Ald_DH_C"/>
</dbReference>
<dbReference type="OrthoDB" id="9762913at2"/>
<dbReference type="PANTHER" id="PTHR43217">
    <property type="entry name" value="SUCCINATE SEMIALDEHYDE DEHYDROGENASE [NAD(P)+] SAD"/>
    <property type="match status" value="1"/>
</dbReference>
<dbReference type="Gene3D" id="3.40.309.10">
    <property type="entry name" value="Aldehyde Dehydrogenase, Chain A, domain 2"/>
    <property type="match status" value="1"/>
</dbReference>
<dbReference type="CDD" id="cd07100">
    <property type="entry name" value="ALDH_SSADH1_GabD1"/>
    <property type="match status" value="1"/>
</dbReference>
<comment type="caution">
    <text evidence="5">The sequence shown here is derived from an EMBL/GenBank/DDBJ whole genome shotgun (WGS) entry which is preliminary data.</text>
</comment>
<name>A0A0N8H9V4_9BACT</name>
<evidence type="ECO:0000259" key="4">
    <source>
        <dbReference type="Pfam" id="PF00171"/>
    </source>
</evidence>
<dbReference type="InterPro" id="IPR016161">
    <property type="entry name" value="Ald_DH/histidinol_DH"/>
</dbReference>
<dbReference type="InterPro" id="IPR016160">
    <property type="entry name" value="Ald_DH_CS_CYS"/>
</dbReference>
<dbReference type="InterPro" id="IPR016162">
    <property type="entry name" value="Ald_DH_N"/>
</dbReference>
<dbReference type="Pfam" id="PF00171">
    <property type="entry name" value="Aldedh"/>
    <property type="match status" value="1"/>
</dbReference>
<dbReference type="STRING" id="1605367.AFM12_07235"/>